<keyword evidence="1" id="KW-1133">Transmembrane helix</keyword>
<accession>A0A1M6Q5D6</accession>
<dbReference type="GO" id="GO:0022857">
    <property type="term" value="F:transmembrane transporter activity"/>
    <property type="evidence" value="ECO:0007669"/>
    <property type="project" value="InterPro"/>
</dbReference>
<sequence>MQIFNWFVETLSSNFYFQVAVFTAIFALFSYFSKGKTPSTAMNKTYSLTLASLLIALSIVLTRFASAVIPLGGLPALRIGLGPIPIIIASLVLGPKWGFAVGAVADVVGVTLFPQGSPIFLIFVAQGLYGVLPHYFKLLFKGHSFINFLFTVSLTQLITGFITTIGLAHAFGWPFWQAYFLRLPTQLTLMILYSITVFLLNKIIQPVVAHRLVTHRR</sequence>
<dbReference type="InterPro" id="IPR030949">
    <property type="entry name" value="ECF_S_folate_fam"/>
</dbReference>
<keyword evidence="1" id="KW-0812">Transmembrane</keyword>
<dbReference type="Pfam" id="PF12822">
    <property type="entry name" value="ECF_trnsprt"/>
    <property type="match status" value="1"/>
</dbReference>
<name>A0A1M6Q5D6_9FIRM</name>
<organism evidence="2 3">
    <name type="scientific">Anaerobranca californiensis DSM 14826</name>
    <dbReference type="NCBI Taxonomy" id="1120989"/>
    <lineage>
        <taxon>Bacteria</taxon>
        <taxon>Bacillati</taxon>
        <taxon>Bacillota</taxon>
        <taxon>Clostridia</taxon>
        <taxon>Eubacteriales</taxon>
        <taxon>Proteinivoracaceae</taxon>
        <taxon>Anaerobranca</taxon>
    </lineage>
</organism>
<evidence type="ECO:0000313" key="3">
    <source>
        <dbReference type="Proteomes" id="UP000243547"/>
    </source>
</evidence>
<dbReference type="Proteomes" id="UP000243547">
    <property type="component" value="Unassembled WGS sequence"/>
</dbReference>
<dbReference type="Gene3D" id="1.10.1760.20">
    <property type="match status" value="1"/>
</dbReference>
<dbReference type="NCBIfam" id="TIGR04518">
    <property type="entry name" value="ECF_S_folT_fam"/>
    <property type="match status" value="1"/>
</dbReference>
<dbReference type="EMBL" id="FRAI01000018">
    <property type="protein sequence ID" value="SHK15432.1"/>
    <property type="molecule type" value="Genomic_DNA"/>
</dbReference>
<reference evidence="3" key="1">
    <citation type="submission" date="2016-11" db="EMBL/GenBank/DDBJ databases">
        <authorList>
            <person name="Varghese N."/>
            <person name="Submissions S."/>
        </authorList>
    </citation>
    <scope>NUCLEOTIDE SEQUENCE [LARGE SCALE GENOMIC DNA]</scope>
    <source>
        <strain evidence="3">DSM 14826</strain>
    </source>
</reference>
<feature type="transmembrane region" description="Helical" evidence="1">
    <location>
        <begin position="148"/>
        <end position="171"/>
    </location>
</feature>
<proteinExistence type="predicted"/>
<gene>
    <name evidence="2" type="ORF">SAMN02745227_01654</name>
</gene>
<dbReference type="InterPro" id="IPR024529">
    <property type="entry name" value="ECF_trnsprt_substrate-spec"/>
</dbReference>
<evidence type="ECO:0000313" key="2">
    <source>
        <dbReference type="EMBL" id="SHK15432.1"/>
    </source>
</evidence>
<dbReference type="OrthoDB" id="9823974at2"/>
<feature type="transmembrane region" description="Helical" evidence="1">
    <location>
        <begin position="119"/>
        <end position="136"/>
    </location>
</feature>
<protein>
    <submittedName>
        <fullName evidence="2">ECF transporter S component, folate family</fullName>
    </submittedName>
</protein>
<keyword evidence="1" id="KW-0472">Membrane</keyword>
<feature type="transmembrane region" description="Helical" evidence="1">
    <location>
        <begin position="75"/>
        <end position="92"/>
    </location>
</feature>
<keyword evidence="3" id="KW-1185">Reference proteome</keyword>
<dbReference type="RefSeq" id="WP_072907845.1">
    <property type="nucleotide sequence ID" value="NZ_FRAI01000018.1"/>
</dbReference>
<evidence type="ECO:0000256" key="1">
    <source>
        <dbReference type="SAM" id="Phobius"/>
    </source>
</evidence>
<feature type="transmembrane region" description="Helical" evidence="1">
    <location>
        <begin position="45"/>
        <end position="69"/>
    </location>
</feature>
<dbReference type="AlphaFoldDB" id="A0A1M6Q5D6"/>
<feature type="transmembrane region" description="Helical" evidence="1">
    <location>
        <begin position="15"/>
        <end position="33"/>
    </location>
</feature>
<dbReference type="STRING" id="1120989.SAMN02745227_01654"/>